<dbReference type="PANTHER" id="PTHR43060">
    <property type="entry name" value="3-HYDROXYISOBUTYRATE DEHYDROGENASE-LIKE 1, MITOCHONDRIAL-RELATED"/>
    <property type="match status" value="1"/>
</dbReference>
<feature type="domain" description="3-hydroxyisobutyrate dehydrogenase-like NAD-binding" evidence="4">
    <location>
        <begin position="169"/>
        <end position="289"/>
    </location>
</feature>
<dbReference type="InterPro" id="IPR013328">
    <property type="entry name" value="6PGD_dom2"/>
</dbReference>
<reference evidence="6" key="1">
    <citation type="journal article" date="2019" name="Int. J. Syst. Evol. Microbiol.">
        <title>The Global Catalogue of Microorganisms (GCM) 10K type strain sequencing project: providing services to taxonomists for standard genome sequencing and annotation.</title>
        <authorList>
            <consortium name="The Broad Institute Genomics Platform"/>
            <consortium name="The Broad Institute Genome Sequencing Center for Infectious Disease"/>
            <person name="Wu L."/>
            <person name="Ma J."/>
        </authorList>
    </citation>
    <scope>NUCLEOTIDE SEQUENCE [LARGE SCALE GENOMIC DNA]</scope>
    <source>
        <strain evidence="6">KCTC 52168</strain>
    </source>
</reference>
<gene>
    <name evidence="5" type="ORF">ACFOEN_09950</name>
</gene>
<organism evidence="5 6">
    <name type="scientific">Piscinibacterium candidicorallinum</name>
    <dbReference type="NCBI Taxonomy" id="1793872"/>
    <lineage>
        <taxon>Bacteria</taxon>
        <taxon>Pseudomonadati</taxon>
        <taxon>Pseudomonadota</taxon>
        <taxon>Betaproteobacteria</taxon>
        <taxon>Burkholderiales</taxon>
        <taxon>Piscinibacterium</taxon>
    </lineage>
</organism>
<comment type="caution">
    <text evidence="5">The sequence shown here is derived from an EMBL/GenBank/DDBJ whole genome shotgun (WGS) entry which is preliminary data.</text>
</comment>
<dbReference type="Gene3D" id="1.10.1040.10">
    <property type="entry name" value="N-(1-d-carboxylethyl)-l-norvaline Dehydrogenase, domain 2"/>
    <property type="match status" value="1"/>
</dbReference>
<keyword evidence="2" id="KW-0520">NAD</keyword>
<protein>
    <submittedName>
        <fullName evidence="5">NAD(P)-dependent oxidoreductase</fullName>
        <ecNumber evidence="5">1.1.-.-</ecNumber>
    </submittedName>
</protein>
<dbReference type="Proteomes" id="UP001595556">
    <property type="component" value="Unassembled WGS sequence"/>
</dbReference>
<dbReference type="EC" id="1.1.-.-" evidence="5"/>
<dbReference type="RefSeq" id="WP_377303492.1">
    <property type="nucleotide sequence ID" value="NZ_CP180191.1"/>
</dbReference>
<evidence type="ECO:0000259" key="4">
    <source>
        <dbReference type="Pfam" id="PF14833"/>
    </source>
</evidence>
<dbReference type="InterPro" id="IPR036291">
    <property type="entry name" value="NAD(P)-bd_dom_sf"/>
</dbReference>
<keyword evidence="6" id="KW-1185">Reference proteome</keyword>
<sequence length="296" mass="30385">MSELKRNIGLIGAGAMGLHMIRHLIAAGHAVTASVRRDEAARAVEGVGARAVRSPAAAASNADVIITNVTSTPDVREVLLGDEGAIHSARSGAVVVDHSTIAVAGTREVAEALAARGIGFIDCPVSGGVRAAEAGTLTLMAGGSAEHLAAVRDVILCYGKTLTHVGPVGAGQVAKACNQIVQVVNIQGIAEAMLFCRAQGVDPQQMLTAISSGFAGSRMLELMGPKMVARDFAAGIESRLHAKDYGLILEMAQAAGLDLPAVQVTQALLSDMQARGWAKEDTSALLKALELRQASA</sequence>
<dbReference type="InterPro" id="IPR029154">
    <property type="entry name" value="HIBADH-like_NADP-bd"/>
</dbReference>
<dbReference type="Pfam" id="PF14833">
    <property type="entry name" value="NAD_binding_11"/>
    <property type="match status" value="1"/>
</dbReference>
<accession>A0ABV7H5S7</accession>
<evidence type="ECO:0000256" key="2">
    <source>
        <dbReference type="ARBA" id="ARBA00023027"/>
    </source>
</evidence>
<dbReference type="InterPro" id="IPR015815">
    <property type="entry name" value="HIBADH-related"/>
</dbReference>
<keyword evidence="1 5" id="KW-0560">Oxidoreductase</keyword>
<proteinExistence type="predicted"/>
<feature type="domain" description="6-phosphogluconate dehydrogenase NADP-binding" evidence="3">
    <location>
        <begin position="7"/>
        <end position="166"/>
    </location>
</feature>
<dbReference type="PIRSF" id="PIRSF000103">
    <property type="entry name" value="HIBADH"/>
    <property type="match status" value="1"/>
</dbReference>
<dbReference type="GO" id="GO:0016491">
    <property type="term" value="F:oxidoreductase activity"/>
    <property type="evidence" value="ECO:0007669"/>
    <property type="project" value="UniProtKB-KW"/>
</dbReference>
<dbReference type="Gene3D" id="3.40.50.720">
    <property type="entry name" value="NAD(P)-binding Rossmann-like Domain"/>
    <property type="match status" value="1"/>
</dbReference>
<evidence type="ECO:0000259" key="3">
    <source>
        <dbReference type="Pfam" id="PF03446"/>
    </source>
</evidence>
<dbReference type="SUPFAM" id="SSF51735">
    <property type="entry name" value="NAD(P)-binding Rossmann-fold domains"/>
    <property type="match status" value="1"/>
</dbReference>
<dbReference type="PANTHER" id="PTHR43060:SF15">
    <property type="entry name" value="3-HYDROXYISOBUTYRATE DEHYDROGENASE-LIKE 1, MITOCHONDRIAL-RELATED"/>
    <property type="match status" value="1"/>
</dbReference>
<dbReference type="InterPro" id="IPR006115">
    <property type="entry name" value="6PGDH_NADP-bd"/>
</dbReference>
<evidence type="ECO:0000313" key="6">
    <source>
        <dbReference type="Proteomes" id="UP001595556"/>
    </source>
</evidence>
<dbReference type="EMBL" id="JBHRTI010000004">
    <property type="protein sequence ID" value="MFC3147966.1"/>
    <property type="molecule type" value="Genomic_DNA"/>
</dbReference>
<evidence type="ECO:0000313" key="5">
    <source>
        <dbReference type="EMBL" id="MFC3147966.1"/>
    </source>
</evidence>
<dbReference type="InterPro" id="IPR008927">
    <property type="entry name" value="6-PGluconate_DH-like_C_sf"/>
</dbReference>
<dbReference type="SUPFAM" id="SSF48179">
    <property type="entry name" value="6-phosphogluconate dehydrogenase C-terminal domain-like"/>
    <property type="match status" value="1"/>
</dbReference>
<evidence type="ECO:0000256" key="1">
    <source>
        <dbReference type="ARBA" id="ARBA00023002"/>
    </source>
</evidence>
<dbReference type="Pfam" id="PF03446">
    <property type="entry name" value="NAD_binding_2"/>
    <property type="match status" value="1"/>
</dbReference>
<name>A0ABV7H5S7_9BURK</name>